<dbReference type="PANTHER" id="PTHR23302">
    <property type="entry name" value="TRANSMEMBRANE CHANNEL-RELATED"/>
    <property type="match status" value="1"/>
</dbReference>
<evidence type="ECO:0000256" key="3">
    <source>
        <dbReference type="ARBA" id="ARBA00022692"/>
    </source>
</evidence>
<keyword evidence="4 6" id="KW-1133">Transmembrane helix</keyword>
<keyword evidence="3 6" id="KW-0812">Transmembrane</keyword>
<feature type="domain" description="TMC" evidence="8">
    <location>
        <begin position="275"/>
        <end position="378"/>
    </location>
</feature>
<comment type="similarity">
    <text evidence="2 6">Belongs to the TMC family.</text>
</comment>
<feature type="transmembrane region" description="Helical" evidence="6">
    <location>
        <begin position="455"/>
        <end position="472"/>
    </location>
</feature>
<dbReference type="InterPro" id="IPR012496">
    <property type="entry name" value="TMC_dom"/>
</dbReference>
<feature type="chain" id="PRO_5044348541" description="Transmembrane channel-like protein" evidence="7">
    <location>
        <begin position="23"/>
        <end position="515"/>
    </location>
</feature>
<reference evidence="9" key="2">
    <citation type="submission" date="2025-08" db="UniProtKB">
        <authorList>
            <consortium name="Ensembl"/>
        </authorList>
    </citation>
    <scope>IDENTIFICATION</scope>
</reference>
<dbReference type="PANTHER" id="PTHR23302:SF4">
    <property type="entry name" value="TRANSMEMBRANE CHANNEL-LIKE PROTEIN 6"/>
    <property type="match status" value="1"/>
</dbReference>
<dbReference type="Ensembl" id="ENSDCDT00010011750.1">
    <property type="protein sequence ID" value="ENSDCDP00010011229.1"/>
    <property type="gene ID" value="ENSDCDG00010004968.1"/>
</dbReference>
<evidence type="ECO:0000256" key="4">
    <source>
        <dbReference type="ARBA" id="ARBA00022989"/>
    </source>
</evidence>
<reference evidence="9" key="3">
    <citation type="submission" date="2025-09" db="UniProtKB">
        <authorList>
            <consortium name="Ensembl"/>
        </authorList>
    </citation>
    <scope>IDENTIFICATION</scope>
</reference>
<evidence type="ECO:0000256" key="5">
    <source>
        <dbReference type="ARBA" id="ARBA00023136"/>
    </source>
</evidence>
<dbReference type="Proteomes" id="UP000694580">
    <property type="component" value="Chromosome 7"/>
</dbReference>
<sequence length="515" mass="59237">MLIQYNVLLLLFTGLFLTLPQAIYPPEHRSQMPSDQTVTGLELLTGAGVFSDTLMYYGYYSRSNAAAKQYSVPLAYVCVVLLLLVITFFILLYRVSKYLGMRWSVFQLDRDLVVKVFCYWDYKIYKKASVLQQRANISTQLKELLSEKVQGEERRGWLEWALAGLAWCVSLLFTALCSYGIYEYLIPSSKEKDDLKLPLLVSCMNLVLPAIFGLVSKIEACRSPSGQTYIAICRNFLLKLSVLTLLCFHWLRNIGGNQQDLLCPNVPGHEKAARCWEDDIGQQLYRYMVMDLIFAVVYTFCAEFLWRLLTCHAGLKRPVFDIARNVLELIYGQTLTWFGLLFSPLLPAVQIIKLILLFYIKKESLMQNCRPSNRPWRANHMSAIFTCLLFFPAFTGAALCVLYTMTQLKPSCHCGPFRTMTSMFSLETEWENVLKTHPSMSNFYQAYTYLMKNPVILFCAVGIFLVVIYVHIQIDDSQKKMTSLLEEQIKKEGEDKAFLISRLQLLQQQEPKSNS</sequence>
<feature type="transmembrane region" description="Helical" evidence="6">
    <location>
        <begin position="335"/>
        <end position="360"/>
    </location>
</feature>
<name>A0AAY4AQW9_9TELE</name>
<proteinExistence type="inferred from homology"/>
<keyword evidence="10" id="KW-1185">Reference proteome</keyword>
<evidence type="ECO:0000259" key="8">
    <source>
        <dbReference type="Pfam" id="PF07810"/>
    </source>
</evidence>
<evidence type="ECO:0000313" key="10">
    <source>
        <dbReference type="Proteomes" id="UP000694580"/>
    </source>
</evidence>
<accession>A0AAY4AQW9</accession>
<dbReference type="InterPro" id="IPR038900">
    <property type="entry name" value="TMC"/>
</dbReference>
<evidence type="ECO:0000256" key="2">
    <source>
        <dbReference type="ARBA" id="ARBA00006510"/>
    </source>
</evidence>
<feature type="transmembrane region" description="Helical" evidence="6">
    <location>
        <begin position="160"/>
        <end position="185"/>
    </location>
</feature>
<evidence type="ECO:0000256" key="6">
    <source>
        <dbReference type="RuleBase" id="RU310713"/>
    </source>
</evidence>
<protein>
    <recommendedName>
        <fullName evidence="6">Transmembrane channel-like protein</fullName>
    </recommendedName>
</protein>
<evidence type="ECO:0000256" key="7">
    <source>
        <dbReference type="SAM" id="SignalP"/>
    </source>
</evidence>
<feature type="transmembrane region" description="Helical" evidence="6">
    <location>
        <begin position="72"/>
        <end position="93"/>
    </location>
</feature>
<dbReference type="AlphaFoldDB" id="A0AAY4AQW9"/>
<evidence type="ECO:0000313" key="9">
    <source>
        <dbReference type="Ensembl" id="ENSDCDP00010011229.1"/>
    </source>
</evidence>
<reference evidence="9 10" key="1">
    <citation type="submission" date="2020-06" db="EMBL/GenBank/DDBJ databases">
        <authorList>
            <consortium name="Wellcome Sanger Institute Data Sharing"/>
        </authorList>
    </citation>
    <scope>NUCLEOTIDE SEQUENCE [LARGE SCALE GENOMIC DNA]</scope>
</reference>
<dbReference type="Pfam" id="PF07810">
    <property type="entry name" value="TMC"/>
    <property type="match status" value="1"/>
</dbReference>
<keyword evidence="5 6" id="KW-0472">Membrane</keyword>
<comment type="subcellular location">
    <subcellularLocation>
        <location evidence="1 6">Membrane</location>
        <topology evidence="1 6">Multi-pass membrane protein</topology>
    </subcellularLocation>
</comment>
<feature type="signal peptide" evidence="7">
    <location>
        <begin position="1"/>
        <end position="22"/>
    </location>
</feature>
<evidence type="ECO:0000256" key="1">
    <source>
        <dbReference type="ARBA" id="ARBA00004141"/>
    </source>
</evidence>
<feature type="transmembrane region" description="Helical" evidence="6">
    <location>
        <begin position="292"/>
        <end position="315"/>
    </location>
</feature>
<gene>
    <name evidence="9" type="primary">LOC114794135</name>
</gene>
<organism evidence="9 10">
    <name type="scientific">Denticeps clupeoides</name>
    <name type="common">denticle herring</name>
    <dbReference type="NCBI Taxonomy" id="299321"/>
    <lineage>
        <taxon>Eukaryota</taxon>
        <taxon>Metazoa</taxon>
        <taxon>Chordata</taxon>
        <taxon>Craniata</taxon>
        <taxon>Vertebrata</taxon>
        <taxon>Euteleostomi</taxon>
        <taxon>Actinopterygii</taxon>
        <taxon>Neopterygii</taxon>
        <taxon>Teleostei</taxon>
        <taxon>Clupei</taxon>
        <taxon>Clupeiformes</taxon>
        <taxon>Denticipitoidei</taxon>
        <taxon>Denticipitidae</taxon>
        <taxon>Denticeps</taxon>
    </lineage>
</organism>
<feature type="transmembrane region" description="Helical" evidence="6">
    <location>
        <begin position="197"/>
        <end position="216"/>
    </location>
</feature>
<keyword evidence="7" id="KW-0732">Signal</keyword>
<dbReference type="GO" id="GO:0008381">
    <property type="term" value="F:mechanosensitive monoatomic ion channel activity"/>
    <property type="evidence" value="ECO:0007669"/>
    <property type="project" value="TreeGrafter"/>
</dbReference>
<feature type="transmembrane region" description="Helical" evidence="6">
    <location>
        <begin position="381"/>
        <end position="405"/>
    </location>
</feature>
<dbReference type="GeneTree" id="ENSGT01050000244894"/>
<dbReference type="GO" id="GO:0005886">
    <property type="term" value="C:plasma membrane"/>
    <property type="evidence" value="ECO:0007669"/>
    <property type="project" value="InterPro"/>
</dbReference>